<dbReference type="InterPro" id="IPR018497">
    <property type="entry name" value="Peptidase_M13_C"/>
</dbReference>
<evidence type="ECO:0000256" key="19">
    <source>
        <dbReference type="ARBA" id="ARBA00023180"/>
    </source>
</evidence>
<evidence type="ECO:0000256" key="18">
    <source>
        <dbReference type="ARBA" id="ARBA00023157"/>
    </source>
</evidence>
<dbReference type="PANTHER" id="PTHR11733">
    <property type="entry name" value="ZINC METALLOPROTEASE FAMILY M13 NEPRILYSIN-RELATED"/>
    <property type="match status" value="1"/>
</dbReference>
<dbReference type="GO" id="GO:0004222">
    <property type="term" value="F:metalloendopeptidase activity"/>
    <property type="evidence" value="ECO:0007669"/>
    <property type="project" value="UniProtKB-EC"/>
</dbReference>
<comment type="cofactor">
    <cofactor evidence="2">
        <name>Zn(2+)</name>
        <dbReference type="ChEBI" id="CHEBI:29105"/>
    </cofactor>
</comment>
<keyword evidence="12" id="KW-0378">Hydrolase</keyword>
<dbReference type="EC" id="3.4.24.71" evidence="6"/>
<keyword evidence="17 21" id="KW-0472">Membrane</keyword>
<evidence type="ECO:0000256" key="9">
    <source>
        <dbReference type="ARBA" id="ARBA00022670"/>
    </source>
</evidence>
<evidence type="ECO:0000256" key="6">
    <source>
        <dbReference type="ARBA" id="ARBA00012316"/>
    </source>
</evidence>
<reference evidence="24" key="1">
    <citation type="journal article" date="2004" name="Nature">
        <title>Genome duplication in the teleost fish Tetraodon nigroviridis reveals the early vertebrate proto-karyotype.</title>
        <authorList>
            <person name="Jaillon O."/>
            <person name="Aury J.-M."/>
            <person name="Brunet F."/>
            <person name="Petit J.-L."/>
            <person name="Stange-Thomann N."/>
            <person name="Mauceli E."/>
            <person name="Bouneau L."/>
            <person name="Fischer C."/>
            <person name="Ozouf-Costaz C."/>
            <person name="Bernot A."/>
            <person name="Nicaud S."/>
            <person name="Jaffe D."/>
            <person name="Fisher S."/>
            <person name="Lutfalla G."/>
            <person name="Dossat C."/>
            <person name="Segurens B."/>
            <person name="Dasilva C."/>
            <person name="Salanoubat M."/>
            <person name="Levy M."/>
            <person name="Boudet N."/>
            <person name="Castellano S."/>
            <person name="Anthouard V."/>
            <person name="Jubin C."/>
            <person name="Castelli V."/>
            <person name="Katinka M."/>
            <person name="Vacherie B."/>
            <person name="Biemont C."/>
            <person name="Skalli Z."/>
            <person name="Cattolico L."/>
            <person name="Poulain J."/>
            <person name="De Berardinis V."/>
            <person name="Cruaud C."/>
            <person name="Duprat S."/>
            <person name="Brottier P."/>
            <person name="Coutanceau J.-P."/>
            <person name="Gouzy J."/>
            <person name="Parra G."/>
            <person name="Lardier G."/>
            <person name="Chapple C."/>
            <person name="McKernan K.J."/>
            <person name="McEwan P."/>
            <person name="Bosak S."/>
            <person name="Kellis M."/>
            <person name="Volff J.-N."/>
            <person name="Guigo R."/>
            <person name="Zody M.C."/>
            <person name="Mesirov J."/>
            <person name="Lindblad-Toh K."/>
            <person name="Birren B."/>
            <person name="Nusbaum C."/>
            <person name="Kahn D."/>
            <person name="Robinson-Rechavi M."/>
            <person name="Laudet V."/>
            <person name="Schachter V."/>
            <person name="Quetier F."/>
            <person name="Saurin W."/>
            <person name="Scarpelli C."/>
            <person name="Wincker P."/>
            <person name="Lander E.S."/>
            <person name="Weissenbach J."/>
            <person name="Roest Crollius H."/>
        </authorList>
    </citation>
    <scope>NUCLEOTIDE SEQUENCE [LARGE SCALE GENOMIC DNA]</scope>
</reference>
<protein>
    <recommendedName>
        <fullName evidence="7">Endothelin-converting enzyme 1</fullName>
        <ecNumber evidence="6">3.4.24.71</ecNumber>
    </recommendedName>
</protein>
<evidence type="ECO:0000256" key="2">
    <source>
        <dbReference type="ARBA" id="ARBA00001947"/>
    </source>
</evidence>
<feature type="domain" description="Peptidase M13 C-terminal" evidence="22">
    <location>
        <begin position="646"/>
        <end position="850"/>
    </location>
</feature>
<gene>
    <name evidence="24" type="ORF">GSTENG00006535001</name>
</gene>
<keyword evidence="15 21" id="KW-1133">Transmembrane helix</keyword>
<comment type="caution">
    <text evidence="24">The sequence shown here is derived from an EMBL/GenBank/DDBJ whole genome shotgun (WGS) entry which is preliminary data.</text>
</comment>
<dbReference type="GO" id="GO:0016486">
    <property type="term" value="P:peptide hormone processing"/>
    <property type="evidence" value="ECO:0007669"/>
    <property type="project" value="TreeGrafter"/>
</dbReference>
<name>Q4T614_TETNG</name>
<evidence type="ECO:0000256" key="10">
    <source>
        <dbReference type="ARBA" id="ARBA00022692"/>
    </source>
</evidence>
<evidence type="ECO:0000259" key="23">
    <source>
        <dbReference type="Pfam" id="PF05649"/>
    </source>
</evidence>
<evidence type="ECO:0000313" key="24">
    <source>
        <dbReference type="EMBL" id="CAF91668.1"/>
    </source>
</evidence>
<keyword evidence="9" id="KW-0645">Protease</keyword>
<keyword evidence="13" id="KW-0862">Zinc</keyword>
<evidence type="ECO:0000256" key="12">
    <source>
        <dbReference type="ARBA" id="ARBA00022801"/>
    </source>
</evidence>
<evidence type="ECO:0000256" key="1">
    <source>
        <dbReference type="ARBA" id="ARBA00001742"/>
    </source>
</evidence>
<sequence length="851" mass="95910">MEALRDSVLNLTFQMSPYKRATLDEEELVEATPDDSYPSSSMQVTFLHGRRPTCCPSWTQRERRLLLVLGAAAAALLVSLLAGGVFYRQGHPGLCLSEPCVAVASAVLGGLDRSVDPCSDFYQYACGGWMKSNPLPEGKSRWGTFSNLWEQNMLVMKRLLENTSREGLSGAEEKAQRYYQACMNEAKIEELGAKPLQEVISRVRRPPAGHLERLARIPLTVCLNTLQIGGWALTEPWDKDNFQEVLRLVSADYRTSPFFSVFVSTDSKNSNSNVIQIDQSSLGLPSRDYYLNRTAHEKYLSAYQTFLVELGVLLGGSAEASRTMMGAVVDFETALANISVPQEKRRDEELIYHKMEAKDLADLVPVVDWMPYLTAVFAPVALNESEPVVVYAREYLRDVSELINRTDKSLLNNYMIMKVVRKMVSVLDQRFQDAEQRFLEVMYGTKKLESGVSAGLDLGILHILALLFALERKPVFGTKSCTPRWKLCVSDTDSALGFAVGAMFVKDIFAEDSKAVVSVRRSCARCGRTRARSAAVCLCAPQVEDMVTTIKRAFEENLQRVSWMDSETKKAAKEKADAIYNMVGYPDFIMNATNLDKVFDDFELVSDLYFQNVMKYYNFSGRVNCRPGWRKPHNKKKWSMTPPTVNAYYNPKKNDIVRAEQRNNQAPFYSRSWPAALNFGGIGVVMGHELTHAFDDQGREYDKDGNLRLWWKNSSVEAFKRQTRCMVEQYGNYSINQEPVNGIHTLGENIADNGGLKAAYKAYVSWVERNGEEALLPALGMSNHQLFFVGFAQVWCSVRTPESSHESIITDPHSPPRFRVIGSISNSPEFSQHFGCKADAPMNPRHKCELW</sequence>
<feature type="transmembrane region" description="Helical" evidence="21">
    <location>
        <begin position="65"/>
        <end position="87"/>
    </location>
</feature>
<dbReference type="InterPro" id="IPR008753">
    <property type="entry name" value="Peptidase_M13_N"/>
</dbReference>
<dbReference type="Pfam" id="PF05649">
    <property type="entry name" value="Peptidase_M13_N"/>
    <property type="match status" value="2"/>
</dbReference>
<dbReference type="OrthoDB" id="6475849at2759"/>
<evidence type="ECO:0000259" key="22">
    <source>
        <dbReference type="Pfam" id="PF01431"/>
    </source>
</evidence>
<keyword evidence="19" id="KW-0325">Glycoprotein</keyword>
<evidence type="ECO:0000256" key="14">
    <source>
        <dbReference type="ARBA" id="ARBA00022968"/>
    </source>
</evidence>
<organism evidence="24">
    <name type="scientific">Tetraodon nigroviridis</name>
    <name type="common">Spotted green pufferfish</name>
    <name type="synonym">Chelonodon nigroviridis</name>
    <dbReference type="NCBI Taxonomy" id="99883"/>
    <lineage>
        <taxon>Eukaryota</taxon>
        <taxon>Metazoa</taxon>
        <taxon>Chordata</taxon>
        <taxon>Craniata</taxon>
        <taxon>Vertebrata</taxon>
        <taxon>Euteleostomi</taxon>
        <taxon>Actinopterygii</taxon>
        <taxon>Neopterygii</taxon>
        <taxon>Teleostei</taxon>
        <taxon>Neoteleostei</taxon>
        <taxon>Acanthomorphata</taxon>
        <taxon>Eupercaria</taxon>
        <taxon>Tetraodontiformes</taxon>
        <taxon>Tetradontoidea</taxon>
        <taxon>Tetraodontidae</taxon>
        <taxon>Tetraodon</taxon>
    </lineage>
</organism>
<keyword evidence="14" id="KW-0735">Signal-anchor</keyword>
<dbReference type="AlphaFoldDB" id="Q4T614"/>
<comment type="catalytic activity">
    <reaction evidence="1">
        <text>Hydrolysis of the 21-Trp-|-Val-22 bond in big endothelin to form endothelin 1.</text>
        <dbReference type="EC" id="3.4.24.71"/>
    </reaction>
</comment>
<evidence type="ECO:0000256" key="8">
    <source>
        <dbReference type="ARBA" id="ARBA00022475"/>
    </source>
</evidence>
<feature type="domain" description="Peptidase M13 N-terminal" evidence="23">
    <location>
        <begin position="117"/>
        <end position="447"/>
    </location>
</feature>
<comment type="function">
    <text evidence="3">Converts big endothelin-1 to endothelin-1.</text>
</comment>
<dbReference type="FunFam" id="3.40.390.10:FF:000076">
    <property type="entry name" value="membrane metallo-endopeptidase-like 1"/>
    <property type="match status" value="1"/>
</dbReference>
<evidence type="ECO:0000256" key="15">
    <source>
        <dbReference type="ARBA" id="ARBA00022989"/>
    </source>
</evidence>
<dbReference type="InterPro" id="IPR024079">
    <property type="entry name" value="MetalloPept_cat_dom_sf"/>
</dbReference>
<evidence type="ECO:0000256" key="5">
    <source>
        <dbReference type="ARBA" id="ARBA00007357"/>
    </source>
</evidence>
<dbReference type="EMBL" id="CAAE01008999">
    <property type="protein sequence ID" value="CAF91668.1"/>
    <property type="molecule type" value="Genomic_DNA"/>
</dbReference>
<comment type="subcellular location">
    <subcellularLocation>
        <location evidence="4">Cell membrane</location>
        <topology evidence="4">Single-pass type II membrane protein</topology>
    </subcellularLocation>
</comment>
<accession>Q4T614</accession>
<evidence type="ECO:0000256" key="16">
    <source>
        <dbReference type="ARBA" id="ARBA00023049"/>
    </source>
</evidence>
<dbReference type="InterPro" id="IPR042089">
    <property type="entry name" value="Peptidase_M13_dom_2"/>
</dbReference>
<evidence type="ECO:0000256" key="3">
    <source>
        <dbReference type="ARBA" id="ARBA00002145"/>
    </source>
</evidence>
<dbReference type="CDD" id="cd08662">
    <property type="entry name" value="M13"/>
    <property type="match status" value="1"/>
</dbReference>
<evidence type="ECO:0000256" key="20">
    <source>
        <dbReference type="ARBA" id="ARBA00047067"/>
    </source>
</evidence>
<dbReference type="Pfam" id="PF01431">
    <property type="entry name" value="Peptidase_M13"/>
    <property type="match status" value="1"/>
</dbReference>
<dbReference type="Gene3D" id="1.10.1380.10">
    <property type="entry name" value="Neutral endopeptidase , domain2"/>
    <property type="match status" value="1"/>
</dbReference>
<keyword evidence="16" id="KW-0482">Metalloprotease</keyword>
<keyword evidence="11" id="KW-0479">Metal-binding</keyword>
<dbReference type="GO" id="GO:0005886">
    <property type="term" value="C:plasma membrane"/>
    <property type="evidence" value="ECO:0007669"/>
    <property type="project" value="UniProtKB-SubCell"/>
</dbReference>
<keyword evidence="10 21" id="KW-0812">Transmembrane</keyword>
<keyword evidence="8" id="KW-1003">Cell membrane</keyword>
<dbReference type="InterPro" id="IPR000718">
    <property type="entry name" value="Peptidase_M13"/>
</dbReference>
<comment type="subunit">
    <text evidence="20">Homodimer; disulfide-linked. Interacts with PPP1R16B. Interacts with TSPAN8; this interaction recruits the endothelin converting enzyme ECE1 to tetraspanin-enriched microdomains and positively modulates its enzymatic activity.</text>
</comment>
<keyword evidence="18" id="KW-1015">Disulfide bond</keyword>
<evidence type="ECO:0000256" key="13">
    <source>
        <dbReference type="ARBA" id="ARBA00022833"/>
    </source>
</evidence>
<reference evidence="24" key="2">
    <citation type="submission" date="2004-02" db="EMBL/GenBank/DDBJ databases">
        <authorList>
            <consortium name="Genoscope"/>
            <consortium name="Whitehead Institute Centre for Genome Research"/>
        </authorList>
    </citation>
    <scope>NUCLEOTIDE SEQUENCE</scope>
</reference>
<feature type="domain" description="Peptidase M13 N-terminal" evidence="23">
    <location>
        <begin position="475"/>
        <end position="586"/>
    </location>
</feature>
<evidence type="ECO:0000256" key="11">
    <source>
        <dbReference type="ARBA" id="ARBA00022723"/>
    </source>
</evidence>
<dbReference type="PANTHER" id="PTHR11733:SF130">
    <property type="entry name" value="ENDOTHELIN-CONVERTING ENZYME 1"/>
    <property type="match status" value="1"/>
</dbReference>
<evidence type="ECO:0000256" key="17">
    <source>
        <dbReference type="ARBA" id="ARBA00023136"/>
    </source>
</evidence>
<comment type="similarity">
    <text evidence="5">Belongs to the peptidase M13 family.</text>
</comment>
<evidence type="ECO:0000256" key="21">
    <source>
        <dbReference type="SAM" id="Phobius"/>
    </source>
</evidence>
<dbReference type="Gene3D" id="3.40.390.10">
    <property type="entry name" value="Collagenase (Catalytic Domain)"/>
    <property type="match status" value="1"/>
</dbReference>
<dbReference type="PROSITE" id="PS51885">
    <property type="entry name" value="NEPRILYSIN"/>
    <property type="match status" value="1"/>
</dbReference>
<dbReference type="MEROPS" id="M13.002"/>
<dbReference type="SUPFAM" id="SSF55486">
    <property type="entry name" value="Metalloproteases ('zincins'), catalytic domain"/>
    <property type="match status" value="1"/>
</dbReference>
<evidence type="ECO:0000256" key="4">
    <source>
        <dbReference type="ARBA" id="ARBA00004401"/>
    </source>
</evidence>
<proteinExistence type="inferred from homology"/>
<dbReference type="KEGG" id="tng:GSTEN00006535G001"/>
<evidence type="ECO:0000256" key="7">
    <source>
        <dbReference type="ARBA" id="ARBA00018448"/>
    </source>
</evidence>
<dbReference type="GO" id="GO:0046872">
    <property type="term" value="F:metal ion binding"/>
    <property type="evidence" value="ECO:0007669"/>
    <property type="project" value="UniProtKB-KW"/>
</dbReference>
<dbReference type="PRINTS" id="PR00786">
    <property type="entry name" value="NEPRILYSIN"/>
</dbReference>